<dbReference type="EMBL" id="JBAMIC010000002">
    <property type="protein sequence ID" value="KAK7113809.1"/>
    <property type="molecule type" value="Genomic_DNA"/>
</dbReference>
<protein>
    <submittedName>
        <fullName evidence="3">Uncharacterized protein</fullName>
    </submittedName>
</protein>
<keyword evidence="2" id="KW-1133">Transmembrane helix</keyword>
<feature type="transmembrane region" description="Helical" evidence="2">
    <location>
        <begin position="79"/>
        <end position="102"/>
    </location>
</feature>
<evidence type="ECO:0000256" key="2">
    <source>
        <dbReference type="SAM" id="Phobius"/>
    </source>
</evidence>
<evidence type="ECO:0000256" key="1">
    <source>
        <dbReference type="SAM" id="MobiDB-lite"/>
    </source>
</evidence>
<gene>
    <name evidence="3" type="ORF">V1264_013023</name>
</gene>
<accession>A0AAN9GMK8</accession>
<name>A0AAN9GMK8_9CAEN</name>
<comment type="caution">
    <text evidence="3">The sequence shown here is derived from an EMBL/GenBank/DDBJ whole genome shotgun (WGS) entry which is preliminary data.</text>
</comment>
<dbReference type="PANTHER" id="PTHR23353:SF23">
    <property type="entry name" value="PROTEIN HAIRLESS"/>
    <property type="match status" value="1"/>
</dbReference>
<feature type="region of interest" description="Disordered" evidence="1">
    <location>
        <begin position="223"/>
        <end position="269"/>
    </location>
</feature>
<evidence type="ECO:0000313" key="4">
    <source>
        <dbReference type="Proteomes" id="UP001374579"/>
    </source>
</evidence>
<dbReference type="PANTHER" id="PTHR23353">
    <property type="entry name" value="RAB-GAP/TBC-RELATED"/>
    <property type="match status" value="1"/>
</dbReference>
<feature type="region of interest" description="Disordered" evidence="1">
    <location>
        <begin position="405"/>
        <end position="431"/>
    </location>
</feature>
<dbReference type="AlphaFoldDB" id="A0AAN9GMK8"/>
<sequence length="431" mass="47894">MSQPRSPVAYAEGSRQSLNKKGDDASDRKKTQAQRLLEFEMWTNDKTLKDLEYSQRRTEKKQRRREHKKDAINRCWQKLYIPAVVGMVGGTFLTLCGTLQSLGGDTVFWTVRTALTVLGPALLGLGFLCLMLAAGCTFKHDQHMRQKPKRPPCEFQFLLDSSLQFQDRYSRGRQAWKSETVSVDTEDLPVPADLDPQGNFVPNKAWVATHRKGSASSSAFLLSFGNKNNNHNHNNNSHNHNNNSHNHNNNSHNHNNNSHNHNTNIIINNDSSLNSTASWVHSVSASHRQSLAVLTRQNSDSNLRSSSELCSCGECHFTGHDSFVADSSELHDQSGSQSEVHVACTRSLTSSGYQSAGDSPTSVADYRIFVPRESSTVAAKFTVGPSCASSRHNVRHLSASAAVSKNLFNSPRRPNLRRGSLDWGTRQPKEA</sequence>
<dbReference type="InterPro" id="IPR053019">
    <property type="entry name" value="GATA_zinc_finger"/>
</dbReference>
<reference evidence="3 4" key="1">
    <citation type="submission" date="2024-02" db="EMBL/GenBank/DDBJ databases">
        <title>Chromosome-scale genome assembly of the rough periwinkle Littorina saxatilis.</title>
        <authorList>
            <person name="De Jode A."/>
            <person name="Faria R."/>
            <person name="Formenti G."/>
            <person name="Sims Y."/>
            <person name="Smith T.P."/>
            <person name="Tracey A."/>
            <person name="Wood J.M.D."/>
            <person name="Zagrodzka Z.B."/>
            <person name="Johannesson K."/>
            <person name="Butlin R.K."/>
            <person name="Leder E.H."/>
        </authorList>
    </citation>
    <scope>NUCLEOTIDE SEQUENCE [LARGE SCALE GENOMIC DNA]</scope>
    <source>
        <strain evidence="3">Snail1</strain>
        <tissue evidence="3">Muscle</tissue>
    </source>
</reference>
<feature type="compositionally biased region" description="Basic and acidic residues" evidence="1">
    <location>
        <begin position="20"/>
        <end position="30"/>
    </location>
</feature>
<feature type="region of interest" description="Disordered" evidence="1">
    <location>
        <begin position="1"/>
        <end position="30"/>
    </location>
</feature>
<dbReference type="Proteomes" id="UP001374579">
    <property type="component" value="Unassembled WGS sequence"/>
</dbReference>
<feature type="transmembrane region" description="Helical" evidence="2">
    <location>
        <begin position="114"/>
        <end position="138"/>
    </location>
</feature>
<keyword evidence="2" id="KW-0472">Membrane</keyword>
<evidence type="ECO:0000313" key="3">
    <source>
        <dbReference type="EMBL" id="KAK7113809.1"/>
    </source>
</evidence>
<keyword evidence="2" id="KW-0812">Transmembrane</keyword>
<proteinExistence type="predicted"/>
<keyword evidence="4" id="KW-1185">Reference proteome</keyword>
<organism evidence="3 4">
    <name type="scientific">Littorina saxatilis</name>
    <dbReference type="NCBI Taxonomy" id="31220"/>
    <lineage>
        <taxon>Eukaryota</taxon>
        <taxon>Metazoa</taxon>
        <taxon>Spiralia</taxon>
        <taxon>Lophotrochozoa</taxon>
        <taxon>Mollusca</taxon>
        <taxon>Gastropoda</taxon>
        <taxon>Caenogastropoda</taxon>
        <taxon>Littorinimorpha</taxon>
        <taxon>Littorinoidea</taxon>
        <taxon>Littorinidae</taxon>
        <taxon>Littorina</taxon>
    </lineage>
</organism>